<dbReference type="PANTHER" id="PTHR30055">
    <property type="entry name" value="HTH-TYPE TRANSCRIPTIONAL REGULATOR RUTR"/>
    <property type="match status" value="1"/>
</dbReference>
<dbReference type="Pfam" id="PF17925">
    <property type="entry name" value="TetR_C_20"/>
    <property type="match status" value="1"/>
</dbReference>
<dbReference type="Proteomes" id="UP001558474">
    <property type="component" value="Unassembled WGS sequence"/>
</dbReference>
<dbReference type="InterPro" id="IPR050109">
    <property type="entry name" value="HTH-type_TetR-like_transc_reg"/>
</dbReference>
<organism evidence="5 6">
    <name type="scientific">Mycolicibacterium porcinum</name>
    <dbReference type="NCBI Taxonomy" id="39693"/>
    <lineage>
        <taxon>Bacteria</taxon>
        <taxon>Bacillati</taxon>
        <taxon>Actinomycetota</taxon>
        <taxon>Actinomycetes</taxon>
        <taxon>Mycobacteriales</taxon>
        <taxon>Mycobacteriaceae</taxon>
        <taxon>Mycolicibacterium</taxon>
    </lineage>
</organism>
<feature type="domain" description="HTH tetR-type" evidence="4">
    <location>
        <begin position="42"/>
        <end position="102"/>
    </location>
</feature>
<reference evidence="5 6" key="1">
    <citation type="submission" date="2024-04" db="EMBL/GenBank/DDBJ databases">
        <title>Genomic Markers of Mycobacteria.</title>
        <authorList>
            <person name="Soliman M.S."/>
            <person name="Elkholy A."/>
            <person name="Soliman N.S."/>
            <person name="Abbas A."/>
            <person name="Khayrat S."/>
            <person name="Shawky S."/>
        </authorList>
    </citation>
    <scope>NUCLEOTIDE SEQUENCE [LARGE SCALE GENOMIC DNA]</scope>
    <source>
        <strain evidence="5 6">Egy-CU-AM5</strain>
    </source>
</reference>
<dbReference type="InterPro" id="IPR001647">
    <property type="entry name" value="HTH_TetR"/>
</dbReference>
<gene>
    <name evidence="5" type="ORF">ABFW12_18380</name>
</gene>
<dbReference type="SUPFAM" id="SSF46689">
    <property type="entry name" value="Homeodomain-like"/>
    <property type="match status" value="1"/>
</dbReference>
<dbReference type="PANTHER" id="PTHR30055:SF226">
    <property type="entry name" value="HTH-TYPE TRANSCRIPTIONAL REGULATOR PKSA"/>
    <property type="match status" value="1"/>
</dbReference>
<dbReference type="PRINTS" id="PR00455">
    <property type="entry name" value="HTHTETR"/>
</dbReference>
<dbReference type="Gene3D" id="1.10.357.10">
    <property type="entry name" value="Tetracycline Repressor, domain 2"/>
    <property type="match status" value="1"/>
</dbReference>
<dbReference type="RefSeq" id="WP_073909329.1">
    <property type="nucleotide sequence ID" value="NZ_JBDLOU010000039.1"/>
</dbReference>
<comment type="caution">
    <text evidence="5">The sequence shown here is derived from an EMBL/GenBank/DDBJ whole genome shotgun (WGS) entry which is preliminary data.</text>
</comment>
<dbReference type="EMBL" id="JBDLOU010000039">
    <property type="protein sequence ID" value="MEX3740191.1"/>
    <property type="molecule type" value="Genomic_DNA"/>
</dbReference>
<feature type="DNA-binding region" description="H-T-H motif" evidence="2">
    <location>
        <begin position="65"/>
        <end position="84"/>
    </location>
</feature>
<feature type="region of interest" description="Disordered" evidence="3">
    <location>
        <begin position="1"/>
        <end position="42"/>
    </location>
</feature>
<name>A0ABV3VFL9_9MYCO</name>
<evidence type="ECO:0000256" key="1">
    <source>
        <dbReference type="ARBA" id="ARBA00023125"/>
    </source>
</evidence>
<protein>
    <submittedName>
        <fullName evidence="5">TetR family transcriptional regulator</fullName>
    </submittedName>
</protein>
<evidence type="ECO:0000256" key="2">
    <source>
        <dbReference type="PROSITE-ProRule" id="PRU00335"/>
    </source>
</evidence>
<dbReference type="PROSITE" id="PS50977">
    <property type="entry name" value="HTH_TETR_2"/>
    <property type="match status" value="1"/>
</dbReference>
<accession>A0ABV3VFL9</accession>
<evidence type="ECO:0000313" key="6">
    <source>
        <dbReference type="Proteomes" id="UP001558474"/>
    </source>
</evidence>
<dbReference type="InterPro" id="IPR009057">
    <property type="entry name" value="Homeodomain-like_sf"/>
</dbReference>
<sequence>MTATDTGAQPKSQQSPSESPPVAPHPTAPPHPTASPRPRTPTRHREAILDAALAVAAAGGYEAVRMRTVAERAGIAVGTLYRYFPSKTHLLVSALAREFGRLQAAQDWAATGTTPQQRLDRLTGYLHDRWQRDIPLTEAMTRAFVAADSTAAAALDEASAVIERLLAHTLGGDTPGPLDQPVAELLADIWLANLTAFIGRRASAAQTRDRIDRASRRIVDRLASLTPNS</sequence>
<keyword evidence="1 2" id="KW-0238">DNA-binding</keyword>
<evidence type="ECO:0000256" key="3">
    <source>
        <dbReference type="SAM" id="MobiDB-lite"/>
    </source>
</evidence>
<dbReference type="InterPro" id="IPR041642">
    <property type="entry name" value="KstR_C"/>
</dbReference>
<feature type="compositionally biased region" description="Pro residues" evidence="3">
    <location>
        <begin position="18"/>
        <end position="39"/>
    </location>
</feature>
<evidence type="ECO:0000259" key="4">
    <source>
        <dbReference type="PROSITE" id="PS50977"/>
    </source>
</evidence>
<proteinExistence type="predicted"/>
<dbReference type="Pfam" id="PF00440">
    <property type="entry name" value="TetR_N"/>
    <property type="match status" value="1"/>
</dbReference>
<evidence type="ECO:0000313" key="5">
    <source>
        <dbReference type="EMBL" id="MEX3740191.1"/>
    </source>
</evidence>
<keyword evidence="6" id="KW-1185">Reference proteome</keyword>